<evidence type="ECO:0000256" key="2">
    <source>
        <dbReference type="ARBA" id="ARBA00006275"/>
    </source>
</evidence>
<dbReference type="Gene3D" id="2.20.20.130">
    <property type="match status" value="1"/>
</dbReference>
<keyword evidence="3" id="KW-0732">Signal</keyword>
<dbReference type="OrthoDB" id="630434at2"/>
<sequence length="479" mass="53019">MKKIIYLVALSFALNSCDDEDITFAPYNAVSESIVLRNAEDFENMLRGAYSYMIKNGGDGGYGSEFIIDSEVMTDNLILKVEGRQTNAGGFRLQSVPNSSHFNYYISAYRAAETATRVIDNIEIIPQNAARDNIEGQARFIRALNNFDLVRIYSKIPTQAADANASLGMYYLDVVAPFSKPTRPTVQDTYKKVVDDLLIAADKIGTTNTVASGKASKAAVYALLSRVYLYLGDFPKVIQYGNLAIAGNTVCPRTGFVNLWKDTDIKAPGVLFKLRIDQVDAVTPGVVYNQTVASGIRSEYVVPKSFSDLFQTTDIRKAAYIQTSAYNTIPYNHVIKYLSRLTGNPAIVDIKVLRIEEVYLNMAEAQYRINGGGLAFLDAVRSQRYAPFVSGNETGPALLNAILLERRLELAFEMDRFFTLKRLGLSMVRNAVEGDYASGAGTKVETTALTIPAGDFKWQLPIPQFQRDLNSNLQQNPGY</sequence>
<evidence type="ECO:0000313" key="9">
    <source>
        <dbReference type="Proteomes" id="UP000198596"/>
    </source>
</evidence>
<gene>
    <name evidence="8" type="ORF">SAMN04488131_10140</name>
</gene>
<comment type="similarity">
    <text evidence="2">Belongs to the SusD family.</text>
</comment>
<comment type="subcellular location">
    <subcellularLocation>
        <location evidence="1">Cell outer membrane</location>
    </subcellularLocation>
</comment>
<dbReference type="Gene3D" id="1.25.40.900">
    <property type="match status" value="1"/>
</dbReference>
<accession>A0A1I1YLN8</accession>
<evidence type="ECO:0000313" key="8">
    <source>
        <dbReference type="EMBL" id="SFE20212.1"/>
    </source>
</evidence>
<evidence type="ECO:0000256" key="4">
    <source>
        <dbReference type="ARBA" id="ARBA00023136"/>
    </source>
</evidence>
<dbReference type="InterPro" id="IPR012944">
    <property type="entry name" value="SusD_RagB_dom"/>
</dbReference>
<dbReference type="InterPro" id="IPR011990">
    <property type="entry name" value="TPR-like_helical_dom_sf"/>
</dbReference>
<evidence type="ECO:0000256" key="3">
    <source>
        <dbReference type="ARBA" id="ARBA00022729"/>
    </source>
</evidence>
<keyword evidence="5" id="KW-0998">Cell outer membrane</keyword>
<reference evidence="9" key="1">
    <citation type="submission" date="2016-10" db="EMBL/GenBank/DDBJ databases">
        <authorList>
            <person name="Varghese N."/>
            <person name="Submissions S."/>
        </authorList>
    </citation>
    <scope>NUCLEOTIDE SEQUENCE [LARGE SCALE GENOMIC DNA]</scope>
    <source>
        <strain evidence="9">CGMCC 1.9227</strain>
    </source>
</reference>
<dbReference type="Pfam" id="PF07980">
    <property type="entry name" value="SusD_RagB"/>
    <property type="match status" value="1"/>
</dbReference>
<evidence type="ECO:0000256" key="5">
    <source>
        <dbReference type="ARBA" id="ARBA00023237"/>
    </source>
</evidence>
<dbReference type="STRING" id="935223.SAMN04488131_10140"/>
<dbReference type="GO" id="GO:0009279">
    <property type="term" value="C:cell outer membrane"/>
    <property type="evidence" value="ECO:0007669"/>
    <property type="project" value="UniProtKB-SubCell"/>
</dbReference>
<proteinExistence type="inferred from homology"/>
<evidence type="ECO:0000256" key="1">
    <source>
        <dbReference type="ARBA" id="ARBA00004442"/>
    </source>
</evidence>
<dbReference type="RefSeq" id="WP_091202344.1">
    <property type="nucleotide sequence ID" value="NZ_FONQ01000001.1"/>
</dbReference>
<organism evidence="8 9">
    <name type="scientific">Flavobacterium xueshanense</name>
    <dbReference type="NCBI Taxonomy" id="935223"/>
    <lineage>
        <taxon>Bacteria</taxon>
        <taxon>Pseudomonadati</taxon>
        <taxon>Bacteroidota</taxon>
        <taxon>Flavobacteriia</taxon>
        <taxon>Flavobacteriales</taxon>
        <taxon>Flavobacteriaceae</taxon>
        <taxon>Flavobacterium</taxon>
    </lineage>
</organism>
<dbReference type="Pfam" id="PF14322">
    <property type="entry name" value="SusD-like_3"/>
    <property type="match status" value="1"/>
</dbReference>
<keyword evidence="4" id="KW-0472">Membrane</keyword>
<keyword evidence="9" id="KW-1185">Reference proteome</keyword>
<dbReference type="AlphaFoldDB" id="A0A1I1YLN8"/>
<feature type="domain" description="RagB/SusD" evidence="6">
    <location>
        <begin position="337"/>
        <end position="479"/>
    </location>
</feature>
<protein>
    <submittedName>
        <fullName evidence="8">SusD family protein</fullName>
    </submittedName>
</protein>
<feature type="domain" description="SusD-like N-terminal" evidence="7">
    <location>
        <begin position="98"/>
        <end position="229"/>
    </location>
</feature>
<dbReference type="Proteomes" id="UP000198596">
    <property type="component" value="Unassembled WGS sequence"/>
</dbReference>
<dbReference type="InterPro" id="IPR033985">
    <property type="entry name" value="SusD-like_N"/>
</dbReference>
<evidence type="ECO:0000259" key="7">
    <source>
        <dbReference type="Pfam" id="PF14322"/>
    </source>
</evidence>
<name>A0A1I1YLN8_9FLAO</name>
<dbReference type="Gene3D" id="1.25.40.390">
    <property type="match status" value="1"/>
</dbReference>
<dbReference type="SUPFAM" id="SSF48452">
    <property type="entry name" value="TPR-like"/>
    <property type="match status" value="1"/>
</dbReference>
<evidence type="ECO:0000259" key="6">
    <source>
        <dbReference type="Pfam" id="PF07980"/>
    </source>
</evidence>
<dbReference type="EMBL" id="FONQ01000001">
    <property type="protein sequence ID" value="SFE20212.1"/>
    <property type="molecule type" value="Genomic_DNA"/>
</dbReference>